<name>A0A1X7JRB6_9BACT</name>
<keyword evidence="2" id="KW-1185">Reference proteome</keyword>
<dbReference type="OrthoDB" id="9815193at2"/>
<reference evidence="2" key="1">
    <citation type="submission" date="2017-04" db="EMBL/GenBank/DDBJ databases">
        <authorList>
            <person name="Varghese N."/>
            <person name="Submissions S."/>
        </authorList>
    </citation>
    <scope>NUCLEOTIDE SEQUENCE [LARGE SCALE GENOMIC DNA]</scope>
    <source>
        <strain evidence="2">DSM 4125</strain>
    </source>
</reference>
<sequence length="277" mass="31902">MAKNKTELENSTDTTKLKCGIIMPIAESSDYPKEHWKDVLTILTEAIEETQFESRLVSDDVAIGLIHDRIVTNIYNDDIIVCDVSSKNPNVMFELGLRLAFDKPTIIIKDEKTGYSFDTGVIEHLSYPSSLRFGQIVDFKQELIKKIEATYDKSKKESNYSPFLKSFGKTIVPASIQQTEIPEGKYILEQIESLRYEMRALRSRDINDSRNVKNFRVNENLNKEVFYGLLDKVRANNNKINEKDLFNLLRNESRNAGIDISLSELQNMINEYLLTKK</sequence>
<protein>
    <recommendedName>
        <fullName evidence="3">RNA helicase</fullName>
    </recommendedName>
</protein>
<dbReference type="AlphaFoldDB" id="A0A1X7JRB6"/>
<dbReference type="RefSeq" id="WP_085516917.1">
    <property type="nucleotide sequence ID" value="NZ_FXAW01000003.1"/>
</dbReference>
<dbReference type="Proteomes" id="UP000193804">
    <property type="component" value="Unassembled WGS sequence"/>
</dbReference>
<evidence type="ECO:0000313" key="1">
    <source>
        <dbReference type="EMBL" id="SMG30850.1"/>
    </source>
</evidence>
<gene>
    <name evidence="1" type="ORF">SAMN05661096_02014</name>
</gene>
<dbReference type="EMBL" id="FXAW01000003">
    <property type="protein sequence ID" value="SMG30850.1"/>
    <property type="molecule type" value="Genomic_DNA"/>
</dbReference>
<proteinExistence type="predicted"/>
<evidence type="ECO:0000313" key="2">
    <source>
        <dbReference type="Proteomes" id="UP000193804"/>
    </source>
</evidence>
<evidence type="ECO:0008006" key="3">
    <source>
        <dbReference type="Google" id="ProtNLM"/>
    </source>
</evidence>
<accession>A0A1X7JRB6</accession>
<dbReference type="STRING" id="1028.SAMN05661096_02014"/>
<organism evidence="1 2">
    <name type="scientific">Marivirga sericea</name>
    <dbReference type="NCBI Taxonomy" id="1028"/>
    <lineage>
        <taxon>Bacteria</taxon>
        <taxon>Pseudomonadati</taxon>
        <taxon>Bacteroidota</taxon>
        <taxon>Cytophagia</taxon>
        <taxon>Cytophagales</taxon>
        <taxon>Marivirgaceae</taxon>
        <taxon>Marivirga</taxon>
    </lineage>
</organism>
<dbReference type="Gene3D" id="3.40.50.450">
    <property type="match status" value="1"/>
</dbReference>